<dbReference type="Gene3D" id="3.20.20.100">
    <property type="entry name" value="NADP-dependent oxidoreductase domain"/>
    <property type="match status" value="1"/>
</dbReference>
<sequence length="331" mass="35699">MSTTILGKPVGPIGFGLMGLTARRPPPSDEECFAAIKAALAAGCNYFNGGEFYGTPESNSLTLLNKYLQKYPEDAEKIVVNIKGSLGPDRRPTGSKEAVTKSIENVLRLFGPVGKIAQYEAGRKDVTVDYEKDTLATIEGYVKAGKIGGIALSEVNAETIRSAAKSFNITAVELEVSMFSIGPLTNGTLQACGDLNIPVLAYSPLGRGLLGGQLKSLDDLAKDDPKRIMPRYQGENFYKNLELVSKVEALAEKKGCTSGQIAINWLLSLSKRPGMPTIIPIPGSSKPDRIRENATLVELTEGDLAEIDDILKTFVPAGERYPELFLQDIEK</sequence>
<dbReference type="SUPFAM" id="SSF51430">
    <property type="entry name" value="NAD(P)-linked oxidoreductase"/>
    <property type="match status" value="1"/>
</dbReference>
<evidence type="ECO:0000313" key="4">
    <source>
        <dbReference type="Proteomes" id="UP001251528"/>
    </source>
</evidence>
<accession>A0AAJ0FYT0</accession>
<keyword evidence="4" id="KW-1185">Reference proteome</keyword>
<comment type="caution">
    <text evidence="3">The sequence shown here is derived from an EMBL/GenBank/DDBJ whole genome shotgun (WGS) entry which is preliminary data.</text>
</comment>
<gene>
    <name evidence="3" type="ORF">QQS21_000028</name>
</gene>
<evidence type="ECO:0000259" key="2">
    <source>
        <dbReference type="Pfam" id="PF00248"/>
    </source>
</evidence>
<evidence type="ECO:0000256" key="1">
    <source>
        <dbReference type="ARBA" id="ARBA00023002"/>
    </source>
</evidence>
<dbReference type="Pfam" id="PF00248">
    <property type="entry name" value="Aldo_ket_red"/>
    <property type="match status" value="1"/>
</dbReference>
<dbReference type="InterPro" id="IPR050791">
    <property type="entry name" value="Aldo-Keto_reductase"/>
</dbReference>
<dbReference type="GO" id="GO:0005737">
    <property type="term" value="C:cytoplasm"/>
    <property type="evidence" value="ECO:0007669"/>
    <property type="project" value="TreeGrafter"/>
</dbReference>
<name>A0AAJ0FYT0_9HYPO</name>
<organism evidence="3 4">
    <name type="scientific">Conoideocrella luteorostrata</name>
    <dbReference type="NCBI Taxonomy" id="1105319"/>
    <lineage>
        <taxon>Eukaryota</taxon>
        <taxon>Fungi</taxon>
        <taxon>Dikarya</taxon>
        <taxon>Ascomycota</taxon>
        <taxon>Pezizomycotina</taxon>
        <taxon>Sordariomycetes</taxon>
        <taxon>Hypocreomycetidae</taxon>
        <taxon>Hypocreales</taxon>
        <taxon>Clavicipitaceae</taxon>
        <taxon>Conoideocrella</taxon>
    </lineage>
</organism>
<dbReference type="PANTHER" id="PTHR43625:SF78">
    <property type="entry name" value="PYRIDOXAL REDUCTASE-RELATED"/>
    <property type="match status" value="1"/>
</dbReference>
<reference evidence="3" key="1">
    <citation type="submission" date="2023-06" db="EMBL/GenBank/DDBJ databases">
        <title>Conoideocrella luteorostrata (Hypocreales: Clavicipitaceae), a potential biocontrol fungus for elongate hemlock scale in United States Christmas tree production areas.</title>
        <authorList>
            <person name="Barrett H."/>
            <person name="Lovett B."/>
            <person name="Macias A.M."/>
            <person name="Stajich J.E."/>
            <person name="Kasson M.T."/>
        </authorList>
    </citation>
    <scope>NUCLEOTIDE SEQUENCE</scope>
    <source>
        <strain evidence="3">ARSEF 14590</strain>
    </source>
</reference>
<dbReference type="Proteomes" id="UP001251528">
    <property type="component" value="Unassembled WGS sequence"/>
</dbReference>
<dbReference type="CDD" id="cd19077">
    <property type="entry name" value="AKR_AKR8A1-2"/>
    <property type="match status" value="1"/>
</dbReference>
<dbReference type="EMBL" id="JASWJB010000001">
    <property type="protein sequence ID" value="KAK2616939.1"/>
    <property type="molecule type" value="Genomic_DNA"/>
</dbReference>
<dbReference type="PANTHER" id="PTHR43625">
    <property type="entry name" value="AFLATOXIN B1 ALDEHYDE REDUCTASE"/>
    <property type="match status" value="1"/>
</dbReference>
<feature type="domain" description="NADP-dependent oxidoreductase" evidence="2">
    <location>
        <begin position="12"/>
        <end position="311"/>
    </location>
</feature>
<dbReference type="InterPro" id="IPR036812">
    <property type="entry name" value="NAD(P)_OxRdtase_dom_sf"/>
</dbReference>
<keyword evidence="1" id="KW-0560">Oxidoreductase</keyword>
<protein>
    <recommendedName>
        <fullName evidence="2">NADP-dependent oxidoreductase domain-containing protein</fullName>
    </recommendedName>
</protein>
<dbReference type="GO" id="GO:0016491">
    <property type="term" value="F:oxidoreductase activity"/>
    <property type="evidence" value="ECO:0007669"/>
    <property type="project" value="UniProtKB-KW"/>
</dbReference>
<proteinExistence type="predicted"/>
<dbReference type="AlphaFoldDB" id="A0AAJ0FYT0"/>
<dbReference type="InterPro" id="IPR023210">
    <property type="entry name" value="NADP_OxRdtase_dom"/>
</dbReference>
<evidence type="ECO:0000313" key="3">
    <source>
        <dbReference type="EMBL" id="KAK2616939.1"/>
    </source>
</evidence>